<evidence type="ECO:0000259" key="15">
    <source>
        <dbReference type="Pfam" id="PF07715"/>
    </source>
</evidence>
<evidence type="ECO:0000256" key="9">
    <source>
        <dbReference type="ARBA" id="ARBA00023136"/>
    </source>
</evidence>
<keyword evidence="8 12" id="KW-0798">TonB box</keyword>
<comment type="caution">
    <text evidence="16">The sequence shown here is derived from an EMBL/GenBank/DDBJ whole genome shotgun (WGS) entry which is preliminary data.</text>
</comment>
<evidence type="ECO:0000259" key="14">
    <source>
        <dbReference type="Pfam" id="PF00593"/>
    </source>
</evidence>
<dbReference type="Gene3D" id="2.40.170.20">
    <property type="entry name" value="TonB-dependent receptor, beta-barrel domain"/>
    <property type="match status" value="1"/>
</dbReference>
<keyword evidence="3 11" id="KW-1134">Transmembrane beta strand</keyword>
<keyword evidence="9 11" id="KW-0472">Membrane</keyword>
<feature type="signal peptide" evidence="13">
    <location>
        <begin position="1"/>
        <end position="31"/>
    </location>
</feature>
<evidence type="ECO:0000256" key="12">
    <source>
        <dbReference type="RuleBase" id="RU003357"/>
    </source>
</evidence>
<evidence type="ECO:0000256" key="11">
    <source>
        <dbReference type="PROSITE-ProRule" id="PRU01360"/>
    </source>
</evidence>
<evidence type="ECO:0000256" key="5">
    <source>
        <dbReference type="ARBA" id="ARBA00022692"/>
    </source>
</evidence>
<dbReference type="PANTHER" id="PTHR32552">
    <property type="entry name" value="FERRICHROME IRON RECEPTOR-RELATED"/>
    <property type="match status" value="1"/>
</dbReference>
<dbReference type="Pfam" id="PF00593">
    <property type="entry name" value="TonB_dep_Rec_b-barrel"/>
    <property type="match status" value="1"/>
</dbReference>
<dbReference type="EMBL" id="JAFKCZ010000008">
    <property type="protein sequence ID" value="MBN7797492.1"/>
    <property type="molecule type" value="Genomic_DNA"/>
</dbReference>
<evidence type="ECO:0000313" key="17">
    <source>
        <dbReference type="Proteomes" id="UP000664303"/>
    </source>
</evidence>
<feature type="chain" id="PRO_5036782981" evidence="13">
    <location>
        <begin position="32"/>
        <end position="738"/>
    </location>
</feature>
<evidence type="ECO:0000256" key="7">
    <source>
        <dbReference type="ARBA" id="ARBA00023065"/>
    </source>
</evidence>
<evidence type="ECO:0000256" key="2">
    <source>
        <dbReference type="ARBA" id="ARBA00022448"/>
    </source>
</evidence>
<protein>
    <submittedName>
        <fullName evidence="16">TonB-dependent receptor</fullName>
    </submittedName>
</protein>
<accession>A0A939IMY7</accession>
<organism evidence="16 17">
    <name type="scientific">Parahaliea mediterranea</name>
    <dbReference type="NCBI Taxonomy" id="651086"/>
    <lineage>
        <taxon>Bacteria</taxon>
        <taxon>Pseudomonadati</taxon>
        <taxon>Pseudomonadota</taxon>
        <taxon>Gammaproteobacteria</taxon>
        <taxon>Cellvibrionales</taxon>
        <taxon>Halieaceae</taxon>
        <taxon>Parahaliea</taxon>
    </lineage>
</organism>
<proteinExistence type="inferred from homology"/>
<evidence type="ECO:0000256" key="1">
    <source>
        <dbReference type="ARBA" id="ARBA00004571"/>
    </source>
</evidence>
<dbReference type="AlphaFoldDB" id="A0A939IMY7"/>
<name>A0A939IMY7_9GAMM</name>
<dbReference type="RefSeq" id="WP_206560936.1">
    <property type="nucleotide sequence ID" value="NZ_JAFKCZ010000008.1"/>
</dbReference>
<dbReference type="InterPro" id="IPR012910">
    <property type="entry name" value="Plug_dom"/>
</dbReference>
<keyword evidence="7" id="KW-0406">Ion transport</keyword>
<keyword evidence="13" id="KW-0732">Signal</keyword>
<evidence type="ECO:0000256" key="6">
    <source>
        <dbReference type="ARBA" id="ARBA00023004"/>
    </source>
</evidence>
<keyword evidence="10 11" id="KW-0998">Cell outer membrane</keyword>
<gene>
    <name evidence="16" type="ORF">JYP50_12860</name>
</gene>
<dbReference type="CDD" id="cd01347">
    <property type="entry name" value="ligand_gated_channel"/>
    <property type="match status" value="1"/>
</dbReference>
<keyword evidence="16" id="KW-0675">Receptor</keyword>
<reference evidence="16" key="1">
    <citation type="submission" date="2021-02" db="EMBL/GenBank/DDBJ databases">
        <title>PHA producing bacteria isolated from coastal sediment in Guangdong, Shenzhen.</title>
        <authorList>
            <person name="Zheng W."/>
            <person name="Yu S."/>
            <person name="Huang Y."/>
        </authorList>
    </citation>
    <scope>NUCLEOTIDE SEQUENCE</scope>
    <source>
        <strain evidence="16">TN14-10</strain>
    </source>
</reference>
<feature type="domain" description="TonB-dependent receptor plug" evidence="15">
    <location>
        <begin position="55"/>
        <end position="164"/>
    </location>
</feature>
<dbReference type="GO" id="GO:0006826">
    <property type="term" value="P:iron ion transport"/>
    <property type="evidence" value="ECO:0007669"/>
    <property type="project" value="UniProtKB-KW"/>
</dbReference>
<dbReference type="Pfam" id="PF07715">
    <property type="entry name" value="Plug"/>
    <property type="match status" value="1"/>
</dbReference>
<evidence type="ECO:0000256" key="8">
    <source>
        <dbReference type="ARBA" id="ARBA00023077"/>
    </source>
</evidence>
<evidence type="ECO:0000256" key="3">
    <source>
        <dbReference type="ARBA" id="ARBA00022452"/>
    </source>
</evidence>
<comment type="similarity">
    <text evidence="11 12">Belongs to the TonB-dependent receptor family.</text>
</comment>
<keyword evidence="4" id="KW-0410">Iron transport</keyword>
<dbReference type="InterPro" id="IPR039426">
    <property type="entry name" value="TonB-dep_rcpt-like"/>
</dbReference>
<comment type="subcellular location">
    <subcellularLocation>
        <location evidence="1 11">Cell outer membrane</location>
        <topology evidence="1 11">Multi-pass membrane protein</topology>
    </subcellularLocation>
</comment>
<evidence type="ECO:0000256" key="13">
    <source>
        <dbReference type="SAM" id="SignalP"/>
    </source>
</evidence>
<dbReference type="PROSITE" id="PS52016">
    <property type="entry name" value="TONB_DEPENDENT_REC_3"/>
    <property type="match status" value="1"/>
</dbReference>
<dbReference type="PANTHER" id="PTHR32552:SF81">
    <property type="entry name" value="TONB-DEPENDENT OUTER MEMBRANE RECEPTOR"/>
    <property type="match status" value="1"/>
</dbReference>
<evidence type="ECO:0000256" key="4">
    <source>
        <dbReference type="ARBA" id="ARBA00022496"/>
    </source>
</evidence>
<dbReference type="InterPro" id="IPR036942">
    <property type="entry name" value="Beta-barrel_TonB_sf"/>
</dbReference>
<dbReference type="GO" id="GO:0009279">
    <property type="term" value="C:cell outer membrane"/>
    <property type="evidence" value="ECO:0007669"/>
    <property type="project" value="UniProtKB-SubCell"/>
</dbReference>
<evidence type="ECO:0000256" key="10">
    <source>
        <dbReference type="ARBA" id="ARBA00023237"/>
    </source>
</evidence>
<dbReference type="SUPFAM" id="SSF56935">
    <property type="entry name" value="Porins"/>
    <property type="match status" value="1"/>
</dbReference>
<keyword evidence="17" id="KW-1185">Reference proteome</keyword>
<evidence type="ECO:0000313" key="16">
    <source>
        <dbReference type="EMBL" id="MBN7797492.1"/>
    </source>
</evidence>
<feature type="domain" description="TonB-dependent receptor-like beta-barrel" evidence="14">
    <location>
        <begin position="289"/>
        <end position="696"/>
    </location>
</feature>
<keyword evidence="5 11" id="KW-0812">Transmembrane</keyword>
<dbReference type="InterPro" id="IPR000531">
    <property type="entry name" value="Beta-barrel_TonB"/>
</dbReference>
<dbReference type="Proteomes" id="UP000664303">
    <property type="component" value="Unassembled WGS sequence"/>
</dbReference>
<keyword evidence="6" id="KW-0408">Iron</keyword>
<sequence length="738" mass="80052">MIRSNSMKYSMAPMLAAVAAAVGTYSAHSQAQSKLNVMLEEVVVTATKKNAAESVQTVPIAMTAFGGDQLDVMQIRDIEGLSYKMPNVALDSNGIVKGVANFSIRGYGSNSSIVSVEPTVGLFVDGVYMGTTVGVVMDTYDLESVEVLRGPQGTLFGRNVSGGAVLVNTRRPGEEFELDFKSSIETGLNKTVAGGVTLPIIDGELSARLVGYYRDDDGWFKNDYSGDDFGKDETYFVRPSVRWTPGDNVEILLRMEAGQTEADGPAVQGRGGSANFDKDSFDIAINEPGFVDIEWQSATLETNFDVDLGNGTITNIFGYRSVEQSQMLDLDGYIYTAIHTFGSLDVEHFSNELRYSGNVNDNWTVTAGLYYFEQDIASTQANLLVNGAYLEGGGGEQEQFSYGVFVNNNLALSDEWTLNLGLRYTYEEKDARVQFDSTGGACEPFYEPGCSSYAFPGPDDQGEEDWSNVSPLVGVQYFPSEDVQLYASWSVAYRSGGYNLRQGDPNSSPGPVDEEELTAYEVGVKSDWLDRKLRINAAYFYNDIEGLQRAVFAPDEKGIQRQTVTNAADAVIQGAELEAQMFVSDSLLLNATIGYLDGEYHDVAYDLNADSVIDAADESLKLTRLAPWTATLGLTYDRDIGDLGAVSVNTNYSFRDAAAYTDSNDAFLPQVGLFNASIAYTSSTGAFTVTLYGKNLTDEVTYGAHSLLPDVLAGVPTGGSFIPLNKGRVAGVSVDYRF</sequence>
<keyword evidence="2 11" id="KW-0813">Transport</keyword>